<accession>A0AA95JD37</accession>
<evidence type="ECO:0000313" key="1">
    <source>
        <dbReference type="EMBL" id="WEK55896.1"/>
    </source>
</evidence>
<protein>
    <submittedName>
        <fullName evidence="1">DUF4362 domain-containing protein</fullName>
    </submittedName>
</protein>
<name>A0AA95JD37_9BACL</name>
<reference evidence="1" key="1">
    <citation type="submission" date="2023-03" db="EMBL/GenBank/DDBJ databases">
        <title>Andean soil-derived lignocellulolytic bacterial consortium as a source of novel taxa and putative plastic-active enzymes.</title>
        <authorList>
            <person name="Diaz-Garcia L."/>
            <person name="Chuvochina M."/>
            <person name="Feuerriegel G."/>
            <person name="Bunk B."/>
            <person name="Sproer C."/>
            <person name="Streit W.R."/>
            <person name="Rodriguez L.M."/>
            <person name="Overmann J."/>
            <person name="Jimenez D.J."/>
        </authorList>
    </citation>
    <scope>NUCLEOTIDE SEQUENCE</scope>
    <source>
        <strain evidence="1">MAG 2441</strain>
    </source>
</reference>
<dbReference type="InterPro" id="IPR025372">
    <property type="entry name" value="DUF4362"/>
</dbReference>
<dbReference type="PROSITE" id="PS51257">
    <property type="entry name" value="PROKAR_LIPOPROTEIN"/>
    <property type="match status" value="1"/>
</dbReference>
<gene>
    <name evidence="1" type="ORF">P0Y55_07580</name>
</gene>
<keyword evidence="2" id="KW-1185">Reference proteome</keyword>
<dbReference type="Proteomes" id="UP001178662">
    <property type="component" value="Chromosome"/>
</dbReference>
<dbReference type="Pfam" id="PF14275">
    <property type="entry name" value="DUF4362"/>
    <property type="match status" value="1"/>
</dbReference>
<proteinExistence type="predicted"/>
<evidence type="ECO:0000313" key="2">
    <source>
        <dbReference type="Proteomes" id="UP001178662"/>
    </source>
</evidence>
<dbReference type="AlphaFoldDB" id="A0AA95JD37"/>
<organism evidence="1 2">
    <name type="scientific">Candidatus Cohnella colombiensis</name>
    <dbReference type="NCBI Taxonomy" id="3121368"/>
    <lineage>
        <taxon>Bacteria</taxon>
        <taxon>Bacillati</taxon>
        <taxon>Bacillota</taxon>
        <taxon>Bacilli</taxon>
        <taxon>Bacillales</taxon>
        <taxon>Paenibacillaceae</taxon>
        <taxon>Cohnella</taxon>
    </lineage>
</organism>
<sequence length="292" mass="33226">MKKLLMISLIIVLSLTGCGDKAENKVVTEPVESAMKVETPSTKQGSSPIPITESIHGMRFIGLENIERFYQLAKEHKTTEIRVIQYTIEGDPIYYDMISDGSSVNLVIDNSEDAFGSPNIQKFNCSMLEKEETTTFTDYQLSECTGLNEPLSVMHISYNYAEQDLFDFNLQYGYHEMNVIDTFNDQLIIIGKDSELHTFSNYHLTDDEMQEIYRQFVLSNYLAEKTLSTVCNQKPQENYTINVKINGGTRDFAWSECDQSDDGIAMSKLVKSIVAILKQNADYPDIETLLYL</sequence>
<dbReference type="EMBL" id="CP119317">
    <property type="protein sequence ID" value="WEK55896.1"/>
    <property type="molecule type" value="Genomic_DNA"/>
</dbReference>